<proteinExistence type="predicted"/>
<organism evidence="3 4">
    <name type="scientific">Nonomuraea purpurea</name>
    <dbReference type="NCBI Taxonomy" id="1849276"/>
    <lineage>
        <taxon>Bacteria</taxon>
        <taxon>Bacillati</taxon>
        <taxon>Actinomycetota</taxon>
        <taxon>Actinomycetes</taxon>
        <taxon>Streptosporangiales</taxon>
        <taxon>Streptosporangiaceae</taxon>
        <taxon>Nonomuraea</taxon>
    </lineage>
</organism>
<comment type="caution">
    <text evidence="3">The sequence shown here is derived from an EMBL/GenBank/DDBJ whole genome shotgun (WGS) entry which is preliminary data.</text>
</comment>
<dbReference type="PANTHER" id="PTHR43108:SF8">
    <property type="entry name" value="SD21168P"/>
    <property type="match status" value="1"/>
</dbReference>
<sequence length="486" mass="54468">MADLSGKSHSVVKGLCRLACLLLLLLPAAETTMAEGDSRPNIVFIMADDLEAGTLRYFPNITEELVRQGASFDRFFVSNSWCCPSRSSILRSQYVHSHGVYTNTAPEGGFDRFHTLGLERSTVGTWMQEAGYRTALMGKFLNHYPGATADEKFVPPGWDEWDVPVRDLYEEYGYRLNENGELFDYDWTEEDYLSDVLARKAHDFITASKEPFFLYLAPVGPHNPTNPAVRHANAFPLAAAPRPPSFNQDDLSAEPLWLRSRPKITPEGIAEVDERYRDRMRAMLGVDDLVGSVMDALRQSGQLDDTYIFFTSDNGFHLGTHRLKQGKTTPFEEAIRIPLVVRGPGIKQESTIDHMGATVDLATTFADLGGAATPPFAEGRSLVPLLRGRSPSNWRKNVLVEFDRPSNRSSAAQTPVPAYRALRTERYTYVRYETGELQLYDLEHDPHQLRNLASTADRSLLVRLDERLRGMMMCGGASCRQADMSG</sequence>
<dbReference type="InterPro" id="IPR012251">
    <property type="entry name" value="GlcNAc_6-SO4ase"/>
</dbReference>
<dbReference type="InterPro" id="IPR017850">
    <property type="entry name" value="Alkaline_phosphatase_core_sf"/>
</dbReference>
<dbReference type="EMBL" id="JBHSBI010000008">
    <property type="protein sequence ID" value="MFC4009186.1"/>
    <property type="molecule type" value="Genomic_DNA"/>
</dbReference>
<keyword evidence="4" id="KW-1185">Reference proteome</keyword>
<dbReference type="InterPro" id="IPR000917">
    <property type="entry name" value="Sulfatase_N"/>
</dbReference>
<feature type="chain" id="PRO_5046713021" evidence="1">
    <location>
        <begin position="35"/>
        <end position="486"/>
    </location>
</feature>
<protein>
    <submittedName>
        <fullName evidence="3">Sulfatase</fullName>
        <ecNumber evidence="3">3.1.6.-</ecNumber>
    </submittedName>
</protein>
<dbReference type="EC" id="3.1.6.-" evidence="3"/>
<evidence type="ECO:0000313" key="3">
    <source>
        <dbReference type="EMBL" id="MFC4009186.1"/>
    </source>
</evidence>
<dbReference type="CDD" id="cd16147">
    <property type="entry name" value="G6S"/>
    <property type="match status" value="1"/>
</dbReference>
<dbReference type="Pfam" id="PF00884">
    <property type="entry name" value="Sulfatase"/>
    <property type="match status" value="1"/>
</dbReference>
<name>A0ABV8G5B9_9ACTN</name>
<dbReference type="Proteomes" id="UP001595851">
    <property type="component" value="Unassembled WGS sequence"/>
</dbReference>
<dbReference type="GO" id="GO:0016787">
    <property type="term" value="F:hydrolase activity"/>
    <property type="evidence" value="ECO:0007669"/>
    <property type="project" value="UniProtKB-KW"/>
</dbReference>
<gene>
    <name evidence="3" type="ORF">ACFOY2_18275</name>
</gene>
<feature type="signal peptide" evidence="1">
    <location>
        <begin position="1"/>
        <end position="34"/>
    </location>
</feature>
<reference evidence="4" key="1">
    <citation type="journal article" date="2019" name="Int. J. Syst. Evol. Microbiol.">
        <title>The Global Catalogue of Microorganisms (GCM) 10K type strain sequencing project: providing services to taxonomists for standard genome sequencing and annotation.</title>
        <authorList>
            <consortium name="The Broad Institute Genomics Platform"/>
            <consortium name="The Broad Institute Genome Sequencing Center for Infectious Disease"/>
            <person name="Wu L."/>
            <person name="Ma J."/>
        </authorList>
    </citation>
    <scope>NUCLEOTIDE SEQUENCE [LARGE SCALE GENOMIC DNA]</scope>
    <source>
        <strain evidence="4">TBRC 1276</strain>
    </source>
</reference>
<evidence type="ECO:0000313" key="4">
    <source>
        <dbReference type="Proteomes" id="UP001595851"/>
    </source>
</evidence>
<evidence type="ECO:0000259" key="2">
    <source>
        <dbReference type="Pfam" id="PF00884"/>
    </source>
</evidence>
<feature type="domain" description="Sulfatase N-terminal" evidence="2">
    <location>
        <begin position="40"/>
        <end position="370"/>
    </location>
</feature>
<dbReference type="PIRSF" id="PIRSF036666">
    <property type="entry name" value="G6S"/>
    <property type="match status" value="1"/>
</dbReference>
<evidence type="ECO:0000256" key="1">
    <source>
        <dbReference type="SAM" id="SignalP"/>
    </source>
</evidence>
<dbReference type="SUPFAM" id="SSF53649">
    <property type="entry name" value="Alkaline phosphatase-like"/>
    <property type="match status" value="1"/>
</dbReference>
<dbReference type="RefSeq" id="WP_379529241.1">
    <property type="nucleotide sequence ID" value="NZ_JBHSBI010000008.1"/>
</dbReference>
<accession>A0ABV8G5B9</accession>
<keyword evidence="3" id="KW-0378">Hydrolase</keyword>
<keyword evidence="1" id="KW-0732">Signal</keyword>
<dbReference type="PANTHER" id="PTHR43108">
    <property type="entry name" value="N-ACETYLGLUCOSAMINE-6-SULFATASE FAMILY MEMBER"/>
    <property type="match status" value="1"/>
</dbReference>
<dbReference type="Gene3D" id="3.40.720.10">
    <property type="entry name" value="Alkaline Phosphatase, subunit A"/>
    <property type="match status" value="1"/>
</dbReference>